<proteinExistence type="inferred from homology"/>
<dbReference type="PANTHER" id="PTHR48061:SF12">
    <property type="entry name" value="DISEASE RESISTANCE LIKE PROTEIN"/>
    <property type="match status" value="1"/>
</dbReference>
<sequence length="1035" mass="115860">MGWCLWLSSLVCLLLNSLLFDAHVFANSFNTSYVQSLSCHDDERSALLQFKQSILIDRSVSVYDGAYPKILSWKPEGESSNCCSWDGVECDEKTGHVIGLVLESSCLYGSINSNSSLFRLVHLQKLNLADNHFNYSLIPSAIGQLSGLTYLDLSDSRFSGQIPSEMSCLSKLTYLDLSTPFDPNDPTKQYRLLELRNPSLRSLIQNITSLETLLLTSVYIPSTIPDFIANFTSLKGLALKNCGLKGEFTVNIFHLPSLQFLNLGWNKNLFGYLPEFHPRSPLQSLVLSGTSFSGFIPSSIEKLESLQSLFLRGCRFSRPLPTSLVKLTQLTNLDLAENYLGGPIPSWLGNLSSLSFLGLEDNNLRGSIPPSFQKLTKLTVLYLYSNQMSGPIPSWLGTLTQLNYLRLEKNNLNGCIPSSFQNLSHLTYLGLGENHISGPIPTWIGNLTQLVQLYLHDSELNGSVPHSLTKLTNLQILFLRDNNLSGTVEFGMLLSMRSLVYLELSRNKLSLRFDQRNQNESASKFSGIGLGSCSLSQFPNFLRYQNKLLYLDLSLNKIQGQIPYWMWNTSLESLTVLDLHGNLLVDFHQPSPVLLLPWINLLKLDLSFNMLQGRLPIPPKLIRYYNVKNNSLIGEIPMAICNFRSLRLLDLSLNNFSGMVPQCLGKFNFLSVLSLRNNSFQGAIPQVCARETDLRMMDLSHNKFKGRLPRSLASCKTLEYLDLENNQLIGGFPTWLGTLPELKLLSLRNNKFYGVITKPEQDFVFPKLRVIDISVNNFTGNLPSEYLLIWNAMSAIKSTDLSYLKVYQNIDSAERRNINIQSIYVYSTTIVNKGVERYYEVIQENFADIDFSCNKFNGEIPKLLGNLKALRSLNLSFNILTGSIPSSLANLTELESLDLSNNKLSGEIPQQLAGLTFLQSFDVSHNNLTGPIPQGNQFGTFENTSFKGNPGLCGIPLSKKCEDSKALPLPPSAVEEDDDSGTLIELDWKFILAGGISGFVVGVALGDIVITKRQAWFLKAFGRIPPRMEIRQLRN</sequence>
<keyword evidence="5" id="KW-0812">Transmembrane</keyword>
<dbReference type="InterPro" id="IPR046956">
    <property type="entry name" value="RLP23-like"/>
</dbReference>
<evidence type="ECO:0000256" key="8">
    <source>
        <dbReference type="ARBA" id="ARBA00022989"/>
    </source>
</evidence>
<evidence type="ECO:0000259" key="13">
    <source>
        <dbReference type="Pfam" id="PF08263"/>
    </source>
</evidence>
<keyword evidence="8" id="KW-1133">Transmembrane helix</keyword>
<evidence type="ECO:0000256" key="9">
    <source>
        <dbReference type="ARBA" id="ARBA00023136"/>
    </source>
</evidence>
<dbReference type="GO" id="GO:0005886">
    <property type="term" value="C:plasma membrane"/>
    <property type="evidence" value="ECO:0007669"/>
    <property type="project" value="UniProtKB-SubCell"/>
</dbReference>
<evidence type="ECO:0000256" key="2">
    <source>
        <dbReference type="ARBA" id="ARBA00009592"/>
    </source>
</evidence>
<dbReference type="FunFam" id="3.80.10.10:FF:000095">
    <property type="entry name" value="LRR receptor-like serine/threonine-protein kinase GSO1"/>
    <property type="match status" value="2"/>
</dbReference>
<comment type="similarity">
    <text evidence="2">Belongs to the RLP family.</text>
</comment>
<comment type="subcellular location">
    <subcellularLocation>
        <location evidence="1">Cell membrane</location>
        <topology evidence="1">Single-pass type I membrane protein</topology>
    </subcellularLocation>
</comment>
<evidence type="ECO:0000313" key="15">
    <source>
        <dbReference type="EMBL" id="GMN56393.1"/>
    </source>
</evidence>
<dbReference type="InterPro" id="IPR013210">
    <property type="entry name" value="LRR_N_plant-typ"/>
</dbReference>
<accession>A0AA88DE86</accession>
<dbReference type="InterPro" id="IPR003591">
    <property type="entry name" value="Leu-rich_rpt_typical-subtyp"/>
</dbReference>
<dbReference type="PRINTS" id="PR00019">
    <property type="entry name" value="LEURICHRPT"/>
</dbReference>
<evidence type="ECO:0000259" key="14">
    <source>
        <dbReference type="Pfam" id="PF23598"/>
    </source>
</evidence>
<comment type="caution">
    <text evidence="15">The sequence shown here is derived from an EMBL/GenBank/DDBJ whole genome shotgun (WGS) entry which is preliminary data.</text>
</comment>
<keyword evidence="16" id="KW-1185">Reference proteome</keyword>
<dbReference type="AlphaFoldDB" id="A0AA88DE86"/>
<dbReference type="SUPFAM" id="SSF52047">
    <property type="entry name" value="RNI-like"/>
    <property type="match status" value="1"/>
</dbReference>
<keyword evidence="7" id="KW-0677">Repeat</keyword>
<gene>
    <name evidence="15" type="ORF">TIFTF001_025504</name>
</gene>
<dbReference type="Pfam" id="PF23598">
    <property type="entry name" value="LRR_14"/>
    <property type="match status" value="1"/>
</dbReference>
<evidence type="ECO:0000256" key="4">
    <source>
        <dbReference type="ARBA" id="ARBA00022614"/>
    </source>
</evidence>
<dbReference type="PANTHER" id="PTHR48061">
    <property type="entry name" value="LEUCINE-RICH REPEAT RECEPTOR PROTEIN KINASE EMS1-LIKE-RELATED"/>
    <property type="match status" value="1"/>
</dbReference>
<dbReference type="SMART" id="SM00365">
    <property type="entry name" value="LRR_SD22"/>
    <property type="match status" value="6"/>
</dbReference>
<keyword evidence="4" id="KW-0433">Leucine-rich repeat</keyword>
<keyword evidence="6 12" id="KW-0732">Signal</keyword>
<dbReference type="InterPro" id="IPR055414">
    <property type="entry name" value="LRR_R13L4/SHOC2-like"/>
</dbReference>
<dbReference type="PROSITE" id="PS51450">
    <property type="entry name" value="LRR"/>
    <property type="match status" value="1"/>
</dbReference>
<evidence type="ECO:0000256" key="11">
    <source>
        <dbReference type="ARBA" id="ARBA00023180"/>
    </source>
</evidence>
<feature type="signal peptide" evidence="12">
    <location>
        <begin position="1"/>
        <end position="26"/>
    </location>
</feature>
<feature type="chain" id="PRO_5041675917" description="Leucine-rich repeat-containing N-terminal plant-type domain-containing protein" evidence="12">
    <location>
        <begin position="27"/>
        <end position="1035"/>
    </location>
</feature>
<reference evidence="15" key="1">
    <citation type="submission" date="2023-07" db="EMBL/GenBank/DDBJ databases">
        <title>draft genome sequence of fig (Ficus carica).</title>
        <authorList>
            <person name="Takahashi T."/>
            <person name="Nishimura K."/>
        </authorList>
    </citation>
    <scope>NUCLEOTIDE SEQUENCE</scope>
</reference>
<evidence type="ECO:0000256" key="5">
    <source>
        <dbReference type="ARBA" id="ARBA00022692"/>
    </source>
</evidence>
<dbReference type="SMART" id="SM00369">
    <property type="entry name" value="LRR_TYP"/>
    <property type="match status" value="10"/>
</dbReference>
<feature type="domain" description="Disease resistance R13L4/SHOC-2-like LRR" evidence="14">
    <location>
        <begin position="282"/>
        <end position="387"/>
    </location>
</feature>
<dbReference type="InterPro" id="IPR032675">
    <property type="entry name" value="LRR_dom_sf"/>
</dbReference>
<evidence type="ECO:0000313" key="16">
    <source>
        <dbReference type="Proteomes" id="UP001187192"/>
    </source>
</evidence>
<dbReference type="Pfam" id="PF08263">
    <property type="entry name" value="LRRNT_2"/>
    <property type="match status" value="1"/>
</dbReference>
<feature type="domain" description="Leucine-rich repeat-containing N-terminal plant-type" evidence="13">
    <location>
        <begin position="40"/>
        <end position="91"/>
    </location>
</feature>
<evidence type="ECO:0000256" key="3">
    <source>
        <dbReference type="ARBA" id="ARBA00022475"/>
    </source>
</evidence>
<dbReference type="EMBL" id="BTGU01000063">
    <property type="protein sequence ID" value="GMN56393.1"/>
    <property type="molecule type" value="Genomic_DNA"/>
</dbReference>
<keyword evidence="11" id="KW-0325">Glycoprotein</keyword>
<evidence type="ECO:0000256" key="7">
    <source>
        <dbReference type="ARBA" id="ARBA00022737"/>
    </source>
</evidence>
<dbReference type="InterPro" id="IPR001611">
    <property type="entry name" value="Leu-rich_rpt"/>
</dbReference>
<dbReference type="FunFam" id="3.80.10.10:FF:000111">
    <property type="entry name" value="LRR receptor-like serine/threonine-protein kinase ERECTA"/>
    <property type="match status" value="1"/>
</dbReference>
<dbReference type="Gene3D" id="3.80.10.10">
    <property type="entry name" value="Ribonuclease Inhibitor"/>
    <property type="match status" value="6"/>
</dbReference>
<dbReference type="Pfam" id="PF13855">
    <property type="entry name" value="LRR_8"/>
    <property type="match status" value="4"/>
</dbReference>
<name>A0AA88DE86_FICCA</name>
<dbReference type="Proteomes" id="UP001187192">
    <property type="component" value="Unassembled WGS sequence"/>
</dbReference>
<protein>
    <recommendedName>
        <fullName evidence="17">Leucine-rich repeat-containing N-terminal plant-type domain-containing protein</fullName>
    </recommendedName>
</protein>
<evidence type="ECO:0000256" key="12">
    <source>
        <dbReference type="SAM" id="SignalP"/>
    </source>
</evidence>
<evidence type="ECO:0000256" key="10">
    <source>
        <dbReference type="ARBA" id="ARBA00023170"/>
    </source>
</evidence>
<dbReference type="SUPFAM" id="SSF52058">
    <property type="entry name" value="L domain-like"/>
    <property type="match status" value="2"/>
</dbReference>
<dbReference type="Pfam" id="PF00560">
    <property type="entry name" value="LRR_1"/>
    <property type="match status" value="1"/>
</dbReference>
<evidence type="ECO:0000256" key="6">
    <source>
        <dbReference type="ARBA" id="ARBA00022729"/>
    </source>
</evidence>
<organism evidence="15 16">
    <name type="scientific">Ficus carica</name>
    <name type="common">Common fig</name>
    <dbReference type="NCBI Taxonomy" id="3494"/>
    <lineage>
        <taxon>Eukaryota</taxon>
        <taxon>Viridiplantae</taxon>
        <taxon>Streptophyta</taxon>
        <taxon>Embryophyta</taxon>
        <taxon>Tracheophyta</taxon>
        <taxon>Spermatophyta</taxon>
        <taxon>Magnoliopsida</taxon>
        <taxon>eudicotyledons</taxon>
        <taxon>Gunneridae</taxon>
        <taxon>Pentapetalae</taxon>
        <taxon>rosids</taxon>
        <taxon>fabids</taxon>
        <taxon>Rosales</taxon>
        <taxon>Moraceae</taxon>
        <taxon>Ficeae</taxon>
        <taxon>Ficus</taxon>
    </lineage>
</organism>
<keyword evidence="9" id="KW-0472">Membrane</keyword>
<evidence type="ECO:0008006" key="17">
    <source>
        <dbReference type="Google" id="ProtNLM"/>
    </source>
</evidence>
<evidence type="ECO:0000256" key="1">
    <source>
        <dbReference type="ARBA" id="ARBA00004251"/>
    </source>
</evidence>
<keyword evidence="3" id="KW-1003">Cell membrane</keyword>
<keyword evidence="10" id="KW-0675">Receptor</keyword>